<comment type="subunit">
    <text evidence="6">Associates with 90S and pre-40S pre-ribosomal particles.</text>
</comment>
<dbReference type="GO" id="GO:0030686">
    <property type="term" value="C:90S preribosome"/>
    <property type="evidence" value="ECO:0007669"/>
    <property type="project" value="TreeGrafter"/>
</dbReference>
<accession>A0A2P6TBZ9</accession>
<comment type="subcellular location">
    <subcellularLocation>
        <location evidence="1 6">Nucleus</location>
        <location evidence="1 6">Nucleolus</location>
    </subcellularLocation>
</comment>
<dbReference type="GO" id="GO:0005730">
    <property type="term" value="C:nucleolus"/>
    <property type="evidence" value="ECO:0007669"/>
    <property type="project" value="UniProtKB-SubCell"/>
</dbReference>
<dbReference type="PANTHER" id="PTHR21738">
    <property type="entry name" value="RIBOSOMAL RNA PROCESSING PROTEIN 36 HOMOLOG"/>
    <property type="match status" value="1"/>
</dbReference>
<protein>
    <recommendedName>
        <fullName evidence="6">rRNA biogenesis protein RRP36</fullName>
    </recommendedName>
</protein>
<dbReference type="PANTHER" id="PTHR21738:SF0">
    <property type="entry name" value="RIBOSOMAL RNA PROCESSING PROTEIN 36 HOMOLOG"/>
    <property type="match status" value="1"/>
</dbReference>
<evidence type="ECO:0000256" key="3">
    <source>
        <dbReference type="ARBA" id="ARBA00022517"/>
    </source>
</evidence>
<dbReference type="Proteomes" id="UP000239899">
    <property type="component" value="Unassembled WGS sequence"/>
</dbReference>
<evidence type="ECO:0000256" key="4">
    <source>
        <dbReference type="ARBA" id="ARBA00022552"/>
    </source>
</evidence>
<keyword evidence="10" id="KW-1185">Reference proteome</keyword>
<organism evidence="9 10">
    <name type="scientific">Chlorella sorokiniana</name>
    <name type="common">Freshwater green alga</name>
    <dbReference type="NCBI Taxonomy" id="3076"/>
    <lineage>
        <taxon>Eukaryota</taxon>
        <taxon>Viridiplantae</taxon>
        <taxon>Chlorophyta</taxon>
        <taxon>core chlorophytes</taxon>
        <taxon>Trebouxiophyceae</taxon>
        <taxon>Chlorellales</taxon>
        <taxon>Chlorellaceae</taxon>
        <taxon>Chlorella clade</taxon>
        <taxon>Chlorella</taxon>
    </lineage>
</organism>
<evidence type="ECO:0000313" key="10">
    <source>
        <dbReference type="Proteomes" id="UP000239899"/>
    </source>
</evidence>
<dbReference type="STRING" id="3076.A0A2P6TBZ9"/>
<keyword evidence="7" id="KW-0175">Coiled coil</keyword>
<keyword evidence="4 6" id="KW-0698">rRNA processing</keyword>
<dbReference type="AlphaFoldDB" id="A0A2P6TBZ9"/>
<comment type="similarity">
    <text evidence="2 6">Belongs to the RRP36 family.</text>
</comment>
<keyword evidence="5 6" id="KW-0539">Nucleus</keyword>
<feature type="compositionally biased region" description="Basic residues" evidence="8">
    <location>
        <begin position="109"/>
        <end position="118"/>
    </location>
</feature>
<feature type="compositionally biased region" description="Basic and acidic residues" evidence="8">
    <location>
        <begin position="140"/>
        <end position="149"/>
    </location>
</feature>
<feature type="compositionally biased region" description="Basic and acidic residues" evidence="8">
    <location>
        <begin position="1"/>
        <end position="12"/>
    </location>
</feature>
<keyword evidence="6" id="KW-0687">Ribonucleoprotein</keyword>
<evidence type="ECO:0000256" key="1">
    <source>
        <dbReference type="ARBA" id="ARBA00004604"/>
    </source>
</evidence>
<comment type="caution">
    <text evidence="9">The sequence shown here is derived from an EMBL/GenBank/DDBJ whole genome shotgun (WGS) entry which is preliminary data.</text>
</comment>
<sequence>MKRQRRTIEERAGPPPGDTDSDDEPQQAPLQAPPSKRGRMVPVHHSDDSGSGSGSESKEESSSGSEGEGGGEDEGLPLGQLVALRQDGSTTPAAMKARARALRQDKAAGKQRFKREGKHRPVEMSSKRPVPVLREALPGGKRDVRDPRFESLSAGQYDESKFKKRYSFLYDEKMPEERQELRAALKKTKGQAAREELQARLTRVEQQLRSEEARRKREGFKQQVKAKERAAVEGGKRPFYLKKSEQRRLELLAKYEELQASGKLDKFLEKRRKKNAAKDHRYLPSTRRQAGAED</sequence>
<feature type="region of interest" description="Disordered" evidence="8">
    <location>
        <begin position="1"/>
        <end position="155"/>
    </location>
</feature>
<feature type="region of interest" description="Disordered" evidence="8">
    <location>
        <begin position="271"/>
        <end position="294"/>
    </location>
</feature>
<evidence type="ECO:0000256" key="5">
    <source>
        <dbReference type="ARBA" id="ARBA00023242"/>
    </source>
</evidence>
<evidence type="ECO:0000256" key="7">
    <source>
        <dbReference type="SAM" id="Coils"/>
    </source>
</evidence>
<dbReference type="EMBL" id="LHPG02000026">
    <property type="protein sequence ID" value="PRW18411.1"/>
    <property type="molecule type" value="Genomic_DNA"/>
</dbReference>
<gene>
    <name evidence="9" type="ORF">C2E21_9300</name>
</gene>
<evidence type="ECO:0000256" key="6">
    <source>
        <dbReference type="RuleBase" id="RU368027"/>
    </source>
</evidence>
<keyword evidence="3 6" id="KW-0690">Ribosome biogenesis</keyword>
<evidence type="ECO:0000313" key="9">
    <source>
        <dbReference type="EMBL" id="PRW18411.1"/>
    </source>
</evidence>
<dbReference type="Pfam" id="PF06102">
    <property type="entry name" value="RRP36"/>
    <property type="match status" value="1"/>
</dbReference>
<name>A0A2P6TBZ9_CHLSO</name>
<dbReference type="InterPro" id="IPR009292">
    <property type="entry name" value="RRP36"/>
</dbReference>
<dbReference type="OrthoDB" id="448446at2759"/>
<dbReference type="GO" id="GO:0000462">
    <property type="term" value="P:maturation of SSU-rRNA from tricistronic rRNA transcript (SSU-rRNA, 5.8S rRNA, LSU-rRNA)"/>
    <property type="evidence" value="ECO:0007669"/>
    <property type="project" value="TreeGrafter"/>
</dbReference>
<evidence type="ECO:0000256" key="8">
    <source>
        <dbReference type="SAM" id="MobiDB-lite"/>
    </source>
</evidence>
<reference evidence="9 10" key="1">
    <citation type="journal article" date="2018" name="Plant J.">
        <title>Genome sequences of Chlorella sorokiniana UTEX 1602 and Micractinium conductrix SAG 241.80: implications to maltose excretion by a green alga.</title>
        <authorList>
            <person name="Arriola M.B."/>
            <person name="Velmurugan N."/>
            <person name="Zhang Y."/>
            <person name="Plunkett M.H."/>
            <person name="Hondzo H."/>
            <person name="Barney B.M."/>
        </authorList>
    </citation>
    <scope>NUCLEOTIDE SEQUENCE [LARGE SCALE GENOMIC DNA]</scope>
    <source>
        <strain evidence="10">UTEX 1602</strain>
    </source>
</reference>
<feature type="coiled-coil region" evidence="7">
    <location>
        <begin position="178"/>
        <end position="261"/>
    </location>
</feature>
<proteinExistence type="inferred from homology"/>
<evidence type="ECO:0000256" key="2">
    <source>
        <dbReference type="ARBA" id="ARBA00009418"/>
    </source>
</evidence>
<comment type="function">
    <text evidence="6">Component of the 90S pre-ribosome involved in the maturation of rRNAs. Required for early cleavages of the pre-RNAs in the 40S ribosomal subunit maturation pathway.</text>
</comment>